<dbReference type="KEGG" id="alm:AO498_06960"/>
<dbReference type="Proteomes" id="UP000073816">
    <property type="component" value="Chromosome"/>
</dbReference>
<sequence>MNFLSMKYKVFPKARILFFLALLSPGFAFTQSLAYRTLLSSLYDSEFPVLKPEQLSDLKSYQLLDAREKKEYEVSHLQDATWVGFETFSLKNVTDLDKNKPVVVYCTVGARSEEIGKKLKSAGFKQVYNLYGGIIHWVNEGNPVYQNGTKTNQVHTYSQPWGIWLTKGEKVYD</sequence>
<keyword evidence="2" id="KW-0808">Transferase</keyword>
<reference evidence="2 3" key="2">
    <citation type="journal article" date="2016" name="Genome Announc.">
        <title>Complete Genome Sequence of Algoriphagus sp. Strain M8-2, Isolated from a Brackish Lake.</title>
        <authorList>
            <person name="Muraguchi Y."/>
            <person name="Kushimoto K."/>
            <person name="Ohtsubo Y."/>
            <person name="Suzuki T."/>
            <person name="Dohra H."/>
            <person name="Kimbara K."/>
            <person name="Shintani M."/>
        </authorList>
    </citation>
    <scope>NUCLEOTIDE SEQUENCE [LARGE SCALE GENOMIC DNA]</scope>
    <source>
        <strain evidence="2 3">M8-2</strain>
    </source>
</reference>
<dbReference type="PATRIC" id="fig|1727163.4.peg.1443"/>
<organism evidence="2 3">
    <name type="scientific">Algoriphagus sanaruensis</name>
    <dbReference type="NCBI Taxonomy" id="1727163"/>
    <lineage>
        <taxon>Bacteria</taxon>
        <taxon>Pseudomonadati</taxon>
        <taxon>Bacteroidota</taxon>
        <taxon>Cytophagia</taxon>
        <taxon>Cytophagales</taxon>
        <taxon>Cyclobacteriaceae</taxon>
        <taxon>Algoriphagus</taxon>
    </lineage>
</organism>
<dbReference type="NCBIfam" id="NF045521">
    <property type="entry name" value="rhoda_near_glyco"/>
    <property type="match status" value="1"/>
</dbReference>
<dbReference type="AlphaFoldDB" id="A0A142ELZ3"/>
<evidence type="ECO:0000313" key="2">
    <source>
        <dbReference type="EMBL" id="AMQ56148.1"/>
    </source>
</evidence>
<dbReference type="EMBL" id="CP012836">
    <property type="protein sequence ID" value="AMQ56148.1"/>
    <property type="molecule type" value="Genomic_DNA"/>
</dbReference>
<dbReference type="InterPro" id="IPR050229">
    <property type="entry name" value="GlpE_sulfurtransferase"/>
</dbReference>
<proteinExistence type="predicted"/>
<dbReference type="InterPro" id="IPR036873">
    <property type="entry name" value="Rhodanese-like_dom_sf"/>
</dbReference>
<name>A0A142ELZ3_9BACT</name>
<dbReference type="GO" id="GO:0016740">
    <property type="term" value="F:transferase activity"/>
    <property type="evidence" value="ECO:0007669"/>
    <property type="project" value="UniProtKB-KW"/>
</dbReference>
<dbReference type="SUPFAM" id="SSF52821">
    <property type="entry name" value="Rhodanese/Cell cycle control phosphatase"/>
    <property type="match status" value="1"/>
</dbReference>
<dbReference type="PANTHER" id="PTHR43031">
    <property type="entry name" value="FAD-DEPENDENT OXIDOREDUCTASE"/>
    <property type="match status" value="1"/>
</dbReference>
<dbReference type="Pfam" id="PF00581">
    <property type="entry name" value="Rhodanese"/>
    <property type="match status" value="1"/>
</dbReference>
<evidence type="ECO:0000313" key="3">
    <source>
        <dbReference type="Proteomes" id="UP000073816"/>
    </source>
</evidence>
<gene>
    <name evidence="2" type="ORF">AO498_06960</name>
</gene>
<dbReference type="SMART" id="SM00450">
    <property type="entry name" value="RHOD"/>
    <property type="match status" value="1"/>
</dbReference>
<dbReference type="Gene3D" id="3.40.250.10">
    <property type="entry name" value="Rhodanese-like domain"/>
    <property type="match status" value="1"/>
</dbReference>
<dbReference type="STRING" id="1727163.AO498_06960"/>
<feature type="domain" description="Rhodanese" evidence="1">
    <location>
        <begin position="57"/>
        <end position="146"/>
    </location>
</feature>
<reference evidence="3" key="1">
    <citation type="submission" date="2015-09" db="EMBL/GenBank/DDBJ databases">
        <title>Complete sequence of Algoriphagus sp. M8-2.</title>
        <authorList>
            <person name="Shintani M."/>
        </authorList>
    </citation>
    <scope>NUCLEOTIDE SEQUENCE [LARGE SCALE GENOMIC DNA]</scope>
    <source>
        <strain evidence="3">M8-2</strain>
    </source>
</reference>
<accession>A0A142ELZ3</accession>
<dbReference type="PANTHER" id="PTHR43031:SF1">
    <property type="entry name" value="PYRIDINE NUCLEOTIDE-DISULPHIDE OXIDOREDUCTASE"/>
    <property type="match status" value="1"/>
</dbReference>
<evidence type="ECO:0000259" key="1">
    <source>
        <dbReference type="PROSITE" id="PS50206"/>
    </source>
</evidence>
<keyword evidence="3" id="KW-1185">Reference proteome</keyword>
<dbReference type="PROSITE" id="PS50206">
    <property type="entry name" value="RHODANESE_3"/>
    <property type="match status" value="1"/>
</dbReference>
<dbReference type="CDD" id="cd00158">
    <property type="entry name" value="RHOD"/>
    <property type="match status" value="1"/>
</dbReference>
<protein>
    <submittedName>
        <fullName evidence="2">Thiosulfate sulfurtransferase</fullName>
    </submittedName>
</protein>
<dbReference type="InterPro" id="IPR001763">
    <property type="entry name" value="Rhodanese-like_dom"/>
</dbReference>